<evidence type="ECO:0000259" key="5">
    <source>
        <dbReference type="Pfam" id="PF05592"/>
    </source>
</evidence>
<evidence type="ECO:0000259" key="6">
    <source>
        <dbReference type="Pfam" id="PF08531"/>
    </source>
</evidence>
<evidence type="ECO:0000256" key="4">
    <source>
        <dbReference type="SAM" id="Phobius"/>
    </source>
</evidence>
<dbReference type="Gene3D" id="2.60.420.10">
    <property type="entry name" value="Maltose phosphorylase, domain 3"/>
    <property type="match status" value="1"/>
</dbReference>
<keyword evidence="4" id="KW-0812">Transmembrane</keyword>
<evidence type="ECO:0000313" key="10">
    <source>
        <dbReference type="Proteomes" id="UP001163821"/>
    </source>
</evidence>
<evidence type="ECO:0000259" key="7">
    <source>
        <dbReference type="Pfam" id="PF17389"/>
    </source>
</evidence>
<dbReference type="SUPFAM" id="SSF48208">
    <property type="entry name" value="Six-hairpin glycosidases"/>
    <property type="match status" value="1"/>
</dbReference>
<feature type="domain" description="Bacterial alpha-L-rhamnosidase N-terminal" evidence="6">
    <location>
        <begin position="418"/>
        <end position="580"/>
    </location>
</feature>
<evidence type="ECO:0000256" key="2">
    <source>
        <dbReference type="ARBA" id="ARBA00012652"/>
    </source>
</evidence>
<dbReference type="Pfam" id="PF08531">
    <property type="entry name" value="Bac_rhamnosid_N"/>
    <property type="match status" value="1"/>
</dbReference>
<dbReference type="Gene3D" id="2.60.40.10">
    <property type="entry name" value="Immunoglobulins"/>
    <property type="match status" value="1"/>
</dbReference>
<dbReference type="GO" id="GO:0005975">
    <property type="term" value="P:carbohydrate metabolic process"/>
    <property type="evidence" value="ECO:0007669"/>
    <property type="project" value="InterPro"/>
</dbReference>
<accession>A0AA41YAG6</accession>
<dbReference type="Gene3D" id="2.60.120.260">
    <property type="entry name" value="Galactose-binding domain-like"/>
    <property type="match status" value="2"/>
</dbReference>
<dbReference type="EC" id="3.2.1.40" evidence="2"/>
<dbReference type="AlphaFoldDB" id="A0AA41YAG6"/>
<proteinExistence type="predicted"/>
<evidence type="ECO:0000256" key="3">
    <source>
        <dbReference type="ARBA" id="ARBA00022801"/>
    </source>
</evidence>
<feature type="domain" description="Alpha-L-rhamnosidase concanavalin-like" evidence="5">
    <location>
        <begin position="621"/>
        <end position="728"/>
    </location>
</feature>
<reference evidence="9" key="1">
    <citation type="submission" date="2022-10" db="EMBL/GenBank/DDBJ databases">
        <title>Gaoshiqiia sediminis gen. nov., sp. nov., isolated from coastal sediment.</title>
        <authorList>
            <person name="Yu W.X."/>
            <person name="Mu D.S."/>
            <person name="Du J.Z."/>
            <person name="Liang Y.Q."/>
        </authorList>
    </citation>
    <scope>NUCLEOTIDE SEQUENCE</scope>
    <source>
        <strain evidence="9">A06</strain>
    </source>
</reference>
<dbReference type="InterPro" id="IPR008902">
    <property type="entry name" value="Rhamnosid_concanavalin"/>
</dbReference>
<dbReference type="Pfam" id="PF05592">
    <property type="entry name" value="Bac_rhamnosid"/>
    <property type="match status" value="1"/>
</dbReference>
<dbReference type="EMBL" id="JAPAAF010000026">
    <property type="protein sequence ID" value="MCW0483973.1"/>
    <property type="molecule type" value="Genomic_DNA"/>
</dbReference>
<dbReference type="PANTHER" id="PTHR33307">
    <property type="entry name" value="ALPHA-RHAMNOSIDASE (EUROFUNG)"/>
    <property type="match status" value="1"/>
</dbReference>
<dbReference type="Pfam" id="PF17389">
    <property type="entry name" value="Bac_rhamnosid6H"/>
    <property type="match status" value="1"/>
</dbReference>
<feature type="transmembrane region" description="Helical" evidence="4">
    <location>
        <begin position="12"/>
        <end position="32"/>
    </location>
</feature>
<dbReference type="PIRSF" id="PIRSF010631">
    <property type="entry name" value="A-rhamnsds"/>
    <property type="match status" value="1"/>
</dbReference>
<keyword evidence="4" id="KW-1133">Transmembrane helix</keyword>
<keyword evidence="3 9" id="KW-0378">Hydrolase</keyword>
<gene>
    <name evidence="9" type="ORF">N2K84_14615</name>
</gene>
<evidence type="ECO:0000256" key="1">
    <source>
        <dbReference type="ARBA" id="ARBA00001445"/>
    </source>
</evidence>
<evidence type="ECO:0000259" key="8">
    <source>
        <dbReference type="Pfam" id="PF17390"/>
    </source>
</evidence>
<dbReference type="Proteomes" id="UP001163821">
    <property type="component" value="Unassembled WGS sequence"/>
</dbReference>
<feature type="domain" description="Alpha-L-rhamnosidase six-hairpin glycosidase" evidence="7">
    <location>
        <begin position="735"/>
        <end position="1099"/>
    </location>
</feature>
<dbReference type="Pfam" id="PF25788">
    <property type="entry name" value="Ig_Rha78A_N"/>
    <property type="match status" value="1"/>
</dbReference>
<dbReference type="Pfam" id="PF17390">
    <property type="entry name" value="Bac_rhamnosid_C"/>
    <property type="match status" value="1"/>
</dbReference>
<dbReference type="InterPro" id="IPR012341">
    <property type="entry name" value="6hp_glycosidase-like_sf"/>
</dbReference>
<evidence type="ECO:0000313" key="9">
    <source>
        <dbReference type="EMBL" id="MCW0483973.1"/>
    </source>
</evidence>
<keyword evidence="10" id="KW-1185">Reference proteome</keyword>
<organism evidence="9 10">
    <name type="scientific">Gaoshiqia sediminis</name>
    <dbReference type="NCBI Taxonomy" id="2986998"/>
    <lineage>
        <taxon>Bacteria</taxon>
        <taxon>Pseudomonadati</taxon>
        <taxon>Bacteroidota</taxon>
        <taxon>Bacteroidia</taxon>
        <taxon>Marinilabiliales</taxon>
        <taxon>Prolixibacteraceae</taxon>
        <taxon>Gaoshiqia</taxon>
    </lineage>
</organism>
<comment type="caution">
    <text evidence="9">The sequence shown here is derived from an EMBL/GenBank/DDBJ whole genome shotgun (WGS) entry which is preliminary data.</text>
</comment>
<dbReference type="PANTHER" id="PTHR33307:SF6">
    <property type="entry name" value="ALPHA-RHAMNOSIDASE (EUROFUNG)-RELATED"/>
    <property type="match status" value="1"/>
</dbReference>
<dbReference type="InterPro" id="IPR008928">
    <property type="entry name" value="6-hairpin_glycosidase_sf"/>
</dbReference>
<dbReference type="InterPro" id="IPR016007">
    <property type="entry name" value="Alpha_rhamnosid"/>
</dbReference>
<dbReference type="RefSeq" id="WP_282592565.1">
    <property type="nucleotide sequence ID" value="NZ_JAPAAF010000026.1"/>
</dbReference>
<dbReference type="InterPro" id="IPR013783">
    <property type="entry name" value="Ig-like_fold"/>
</dbReference>
<dbReference type="GO" id="GO:0030596">
    <property type="term" value="F:alpha-L-rhamnosidase activity"/>
    <property type="evidence" value="ECO:0007669"/>
    <property type="project" value="UniProtKB-EC"/>
</dbReference>
<comment type="catalytic activity">
    <reaction evidence="1">
        <text>Hydrolysis of terminal non-reducing alpha-L-rhamnose residues in alpha-L-rhamnosides.</text>
        <dbReference type="EC" id="3.2.1.40"/>
    </reaction>
</comment>
<dbReference type="InterPro" id="IPR035396">
    <property type="entry name" value="Bac_rhamnosid6H"/>
</dbReference>
<dbReference type="InterPro" id="IPR013737">
    <property type="entry name" value="Bac_rhamnosid_N"/>
</dbReference>
<dbReference type="InterPro" id="IPR035398">
    <property type="entry name" value="Bac_rhamnosid_C"/>
</dbReference>
<keyword evidence="4" id="KW-0472">Membrane</keyword>
<protein>
    <recommendedName>
        <fullName evidence="2">alpha-L-rhamnosidase</fullName>
        <ecNumber evidence="2">3.2.1.40</ecNumber>
    </recommendedName>
</protein>
<name>A0AA41YAG6_9BACT</name>
<sequence>MKKQIKYYQNQGRLAMLLVILSVGLLSFKGFFKQSITIDNLTVEYTSTPLGIDETQPRFAWQMQVADNVRGVYQTAYQIEVKNPEGELVWNTGKVGKSTSLAIKYEGSALQPAIRYEWTVTVWDQKNEQHLASSWFETGLMNTEISAWEGAQWIGGGDNNLVFYSHYQLLFILKYSLAITEGSSKAALVYGANDMRLMDKYKNIYQLENKRNESYIKLELDISDVDGSSNGLAKLKVYRVGYSPTDRSDTPFETFTIQSSVINNKNKHDKHDFLVRSAFGKITIVVDDNPDFNAKDKASGDPMPPWLQAEFKGASVNLNPVGDGANYIPFGMLCDIGFAMETGQKATFSNLRIFNDRKPNITLFKEELSGSNKSIFSPHVSISNGAYLLDGGQSGLFIVTDPSQNAVPMLRTEFSLDKKVESARLYVTARGIYEVQINGEKVGKDFYNPGLTQYNKSHFYQTYDVTDMLEEGSNAIGAMMAEGWWSGLLSFGSVWNHFGDRQSLLAKLVVAFSDGSQEVIVTNEDWKFYNDGPIRYSSLNLGEIFDATKEEEIAGWAKGGFDDSSWKQVEIVPLAETTFSGEEREFMGNVTQFDFNNVKLIGQIGNNAGVFKTLRAQSISEVRPGVYVYDMGQNFVGVPQISIANGTAGDTLVLRYAEILYPDLEESGDNVGMIMTENYRAAISQDIYIMKNGEQVFQPKFTSHGYQYIEITGVDKPLQLESVQGIVISSVLDLTADYKTSNSKVNQLWSNLVWSNVDNFLTLPTDCPQRNERMGWSGDISVFSRTATYISNSDQFLRRHMFSMRDLQKESGKFTDIAPIGGGFGGVLWGSAGITVPWEVYQQYNDLALLEEHYDAMIDYIDYLATTINPETGITSDGQLGDWLGPQNNILGTPFLTTAYHVFDLWIMKNVANALGKEADAARFEKMHNERKAFFNKTFINEEGKTMGLIGGARGFGPVGPEKPEFRLADTQTSYAVGVALGAFDDDLVSQIAKNLATAIERKNTDDEGVLHPEYSLMTGFIGTAWVSKALSDHGYNEQAYRLLQNNQYPSWLYSIDQGATTIWERLNGYTVENGFGGNNSMNSFNHYSFGAVGQWMMAYSLGIQRDEPGFQRFILQPTPDPTGEMTWAEGYYDSMYGRIESAWKIENGNLIYTATVPANTTATLHLPAKTLNAVKEGSNPVTKTNGISNVKFESGKVVAELKSGTYTFVSEF</sequence>
<dbReference type="Gene3D" id="1.50.10.10">
    <property type="match status" value="1"/>
</dbReference>
<feature type="domain" description="Alpha-L-rhamnosidase C-terminal" evidence="8">
    <location>
        <begin position="1103"/>
        <end position="1178"/>
    </location>
</feature>